<feature type="compositionally biased region" description="Basic and acidic residues" evidence="1">
    <location>
        <begin position="40"/>
        <end position="50"/>
    </location>
</feature>
<protein>
    <submittedName>
        <fullName evidence="3">Uncharacterized protein</fullName>
    </submittedName>
</protein>
<dbReference type="Proteomes" id="UP001420932">
    <property type="component" value="Unassembled WGS sequence"/>
</dbReference>
<evidence type="ECO:0000313" key="4">
    <source>
        <dbReference type="Proteomes" id="UP001420932"/>
    </source>
</evidence>
<reference evidence="3 4" key="1">
    <citation type="submission" date="2024-01" db="EMBL/GenBank/DDBJ databases">
        <title>Genome assemblies of Stephania.</title>
        <authorList>
            <person name="Yang L."/>
        </authorList>
    </citation>
    <scope>NUCLEOTIDE SEQUENCE [LARGE SCALE GENOMIC DNA]</scope>
    <source>
        <strain evidence="3">YNDBR</strain>
        <tissue evidence="3">Leaf</tissue>
    </source>
</reference>
<evidence type="ECO:0000313" key="3">
    <source>
        <dbReference type="EMBL" id="KAK9160529.1"/>
    </source>
</evidence>
<feature type="transmembrane region" description="Helical" evidence="2">
    <location>
        <begin position="90"/>
        <end position="110"/>
    </location>
</feature>
<keyword evidence="2" id="KW-0812">Transmembrane</keyword>
<keyword evidence="2" id="KW-1133">Transmembrane helix</keyword>
<feature type="compositionally biased region" description="Acidic residues" evidence="1">
    <location>
        <begin position="53"/>
        <end position="67"/>
    </location>
</feature>
<accession>A0AAP0L0U2</accession>
<feature type="compositionally biased region" description="Basic and acidic residues" evidence="1">
    <location>
        <begin position="1"/>
        <end position="29"/>
    </location>
</feature>
<gene>
    <name evidence="3" type="ORF">Syun_006870</name>
</gene>
<comment type="caution">
    <text evidence="3">The sequence shown here is derived from an EMBL/GenBank/DDBJ whole genome shotgun (WGS) entry which is preliminary data.</text>
</comment>
<feature type="region of interest" description="Disordered" evidence="1">
    <location>
        <begin position="1"/>
        <end position="85"/>
    </location>
</feature>
<dbReference type="EMBL" id="JBBNAF010000003">
    <property type="protein sequence ID" value="KAK9160529.1"/>
    <property type="molecule type" value="Genomic_DNA"/>
</dbReference>
<evidence type="ECO:0000256" key="1">
    <source>
        <dbReference type="SAM" id="MobiDB-lite"/>
    </source>
</evidence>
<name>A0AAP0L0U2_9MAGN</name>
<proteinExistence type="predicted"/>
<organism evidence="3 4">
    <name type="scientific">Stephania yunnanensis</name>
    <dbReference type="NCBI Taxonomy" id="152371"/>
    <lineage>
        <taxon>Eukaryota</taxon>
        <taxon>Viridiplantae</taxon>
        <taxon>Streptophyta</taxon>
        <taxon>Embryophyta</taxon>
        <taxon>Tracheophyta</taxon>
        <taxon>Spermatophyta</taxon>
        <taxon>Magnoliopsida</taxon>
        <taxon>Ranunculales</taxon>
        <taxon>Menispermaceae</taxon>
        <taxon>Menispermoideae</taxon>
        <taxon>Cissampelideae</taxon>
        <taxon>Stephania</taxon>
    </lineage>
</organism>
<keyword evidence="2" id="KW-0472">Membrane</keyword>
<keyword evidence="4" id="KW-1185">Reference proteome</keyword>
<sequence length="119" mass="12728">MMAQVEDRESDSERAKSSGDEDHYVDGDQSRSGSSVSVGDNKEDEGKEGGDNNSEEDGGDDGDEDGEDIGKSNVEGAAKRSDKINRGKKVGAVLYAFIIIPSASHLRYILANNPRSHTP</sequence>
<dbReference type="AlphaFoldDB" id="A0AAP0L0U2"/>
<evidence type="ECO:0000256" key="2">
    <source>
        <dbReference type="SAM" id="Phobius"/>
    </source>
</evidence>